<keyword evidence="5" id="KW-0539">Nucleus</keyword>
<gene>
    <name evidence="7" type="ORF">PVAP13_3NG079661</name>
</gene>
<comment type="subcellular location">
    <subcellularLocation>
        <location evidence="1">Nucleus</location>
    </subcellularLocation>
</comment>
<dbReference type="InterPro" id="IPR003657">
    <property type="entry name" value="WRKY_dom"/>
</dbReference>
<evidence type="ECO:0000313" key="8">
    <source>
        <dbReference type="Proteomes" id="UP000823388"/>
    </source>
</evidence>
<keyword evidence="4" id="KW-0804">Transcription</keyword>
<proteinExistence type="predicted"/>
<evidence type="ECO:0000313" key="7">
    <source>
        <dbReference type="EMBL" id="KAG2618573.1"/>
    </source>
</evidence>
<dbReference type="AlphaFoldDB" id="A0A8T0UCA7"/>
<evidence type="ECO:0000256" key="2">
    <source>
        <dbReference type="ARBA" id="ARBA00023015"/>
    </source>
</evidence>
<organism evidence="7 8">
    <name type="scientific">Panicum virgatum</name>
    <name type="common">Blackwell switchgrass</name>
    <dbReference type="NCBI Taxonomy" id="38727"/>
    <lineage>
        <taxon>Eukaryota</taxon>
        <taxon>Viridiplantae</taxon>
        <taxon>Streptophyta</taxon>
        <taxon>Embryophyta</taxon>
        <taxon>Tracheophyta</taxon>
        <taxon>Spermatophyta</taxon>
        <taxon>Magnoliopsida</taxon>
        <taxon>Liliopsida</taxon>
        <taxon>Poales</taxon>
        <taxon>Poaceae</taxon>
        <taxon>PACMAD clade</taxon>
        <taxon>Panicoideae</taxon>
        <taxon>Panicodae</taxon>
        <taxon>Paniceae</taxon>
        <taxon>Panicinae</taxon>
        <taxon>Panicum</taxon>
        <taxon>Panicum sect. Hiantes</taxon>
    </lineage>
</organism>
<dbReference type="PANTHER" id="PTHR31282">
    <property type="entry name" value="WRKY TRANSCRIPTION FACTOR 21-RELATED"/>
    <property type="match status" value="1"/>
</dbReference>
<dbReference type="SMART" id="SM00774">
    <property type="entry name" value="WRKY"/>
    <property type="match status" value="1"/>
</dbReference>
<keyword evidence="3" id="KW-0238">DNA-binding</keyword>
<dbReference type="SUPFAM" id="SSF118290">
    <property type="entry name" value="WRKY DNA-binding domain"/>
    <property type="match status" value="1"/>
</dbReference>
<reference evidence="7" key="1">
    <citation type="submission" date="2020-05" db="EMBL/GenBank/DDBJ databases">
        <title>WGS assembly of Panicum virgatum.</title>
        <authorList>
            <person name="Lovell J.T."/>
            <person name="Jenkins J."/>
            <person name="Shu S."/>
            <person name="Juenger T.E."/>
            <person name="Schmutz J."/>
        </authorList>
    </citation>
    <scope>NUCLEOTIDE SEQUENCE</scope>
    <source>
        <strain evidence="7">AP13</strain>
    </source>
</reference>
<evidence type="ECO:0000259" key="6">
    <source>
        <dbReference type="PROSITE" id="PS50811"/>
    </source>
</evidence>
<dbReference type="InterPro" id="IPR044810">
    <property type="entry name" value="WRKY_plant"/>
</dbReference>
<dbReference type="InterPro" id="IPR036576">
    <property type="entry name" value="WRKY_dom_sf"/>
</dbReference>
<evidence type="ECO:0000256" key="1">
    <source>
        <dbReference type="ARBA" id="ARBA00004123"/>
    </source>
</evidence>
<keyword evidence="8" id="KW-1185">Reference proteome</keyword>
<evidence type="ECO:0000256" key="5">
    <source>
        <dbReference type="ARBA" id="ARBA00023242"/>
    </source>
</evidence>
<protein>
    <recommendedName>
        <fullName evidence="6">WRKY domain-containing protein</fullName>
    </recommendedName>
</protein>
<feature type="domain" description="WRKY" evidence="6">
    <location>
        <begin position="108"/>
        <end position="176"/>
    </location>
</feature>
<dbReference type="GO" id="GO:0005634">
    <property type="term" value="C:nucleus"/>
    <property type="evidence" value="ECO:0007669"/>
    <property type="project" value="UniProtKB-SubCell"/>
</dbReference>
<sequence>MDAAIQELRRGTRLADLLMQQVELIPELERRHAAVANVGEISTAMESSLSLLQSEMERPPSPEVGAVAMAAYSSDGSIGERNGAVASARRVRHRRGRDGAELPMKEILTEAPENDRFHWRKYGEKKILKAEYPRLYYKCGYSDDHKCPAKKYVQQQSNNGPTPLFMVTLINKHTCETLFPDEPSSSSTSASQVLDFTKASLSPPPVMAAAAPGLKKEEEDSMSVSMHSYPYDEYLSSSFPMMSPDGDYQVKFSPGPGPGW</sequence>
<evidence type="ECO:0000256" key="4">
    <source>
        <dbReference type="ARBA" id="ARBA00023163"/>
    </source>
</evidence>
<dbReference type="Pfam" id="PF03106">
    <property type="entry name" value="WRKY"/>
    <property type="match status" value="1"/>
</dbReference>
<dbReference type="GO" id="GO:0043565">
    <property type="term" value="F:sequence-specific DNA binding"/>
    <property type="evidence" value="ECO:0007669"/>
    <property type="project" value="InterPro"/>
</dbReference>
<keyword evidence="2" id="KW-0805">Transcription regulation</keyword>
<dbReference type="GO" id="GO:0003700">
    <property type="term" value="F:DNA-binding transcription factor activity"/>
    <property type="evidence" value="ECO:0007669"/>
    <property type="project" value="InterPro"/>
</dbReference>
<name>A0A8T0UCA7_PANVG</name>
<dbReference type="Gene3D" id="2.20.25.80">
    <property type="entry name" value="WRKY domain"/>
    <property type="match status" value="1"/>
</dbReference>
<dbReference type="EMBL" id="CM029042">
    <property type="protein sequence ID" value="KAG2618573.1"/>
    <property type="molecule type" value="Genomic_DNA"/>
</dbReference>
<evidence type="ECO:0000256" key="3">
    <source>
        <dbReference type="ARBA" id="ARBA00023125"/>
    </source>
</evidence>
<accession>A0A8T0UCA7</accession>
<dbReference type="OrthoDB" id="647014at2759"/>
<dbReference type="PROSITE" id="PS50811">
    <property type="entry name" value="WRKY"/>
    <property type="match status" value="1"/>
</dbReference>
<dbReference type="Proteomes" id="UP000823388">
    <property type="component" value="Chromosome 3N"/>
</dbReference>
<comment type="caution">
    <text evidence="7">The sequence shown here is derived from an EMBL/GenBank/DDBJ whole genome shotgun (WGS) entry which is preliminary data.</text>
</comment>